<gene>
    <name evidence="1" type="ORF">K488DRAFT_73018</name>
</gene>
<name>A0ACB8QC14_9AGAM</name>
<reference evidence="1" key="1">
    <citation type="submission" date="2021-02" db="EMBL/GenBank/DDBJ databases">
        <authorList>
            <consortium name="DOE Joint Genome Institute"/>
            <person name="Ahrendt S."/>
            <person name="Looney B.P."/>
            <person name="Miyauchi S."/>
            <person name="Morin E."/>
            <person name="Drula E."/>
            <person name="Courty P.E."/>
            <person name="Chicoki N."/>
            <person name="Fauchery L."/>
            <person name="Kohler A."/>
            <person name="Kuo A."/>
            <person name="Labutti K."/>
            <person name="Pangilinan J."/>
            <person name="Lipzen A."/>
            <person name="Riley R."/>
            <person name="Andreopoulos W."/>
            <person name="He G."/>
            <person name="Johnson J."/>
            <person name="Barry K.W."/>
            <person name="Grigoriev I.V."/>
            <person name="Nagy L."/>
            <person name="Hibbett D."/>
            <person name="Henrissat B."/>
            <person name="Matheny P.B."/>
            <person name="Labbe J."/>
            <person name="Martin F."/>
        </authorList>
    </citation>
    <scope>NUCLEOTIDE SEQUENCE</scope>
    <source>
        <strain evidence="1">EC-137</strain>
    </source>
</reference>
<reference evidence="1" key="2">
    <citation type="journal article" date="2022" name="New Phytol.">
        <title>Evolutionary transition to the ectomycorrhizal habit in the genomes of a hyperdiverse lineage of mushroom-forming fungi.</title>
        <authorList>
            <person name="Looney B."/>
            <person name="Miyauchi S."/>
            <person name="Morin E."/>
            <person name="Drula E."/>
            <person name="Courty P.E."/>
            <person name="Kohler A."/>
            <person name="Kuo A."/>
            <person name="LaButti K."/>
            <person name="Pangilinan J."/>
            <person name="Lipzen A."/>
            <person name="Riley R."/>
            <person name="Andreopoulos W."/>
            <person name="He G."/>
            <person name="Johnson J."/>
            <person name="Nolan M."/>
            <person name="Tritt A."/>
            <person name="Barry K.W."/>
            <person name="Grigoriev I.V."/>
            <person name="Nagy L.G."/>
            <person name="Hibbett D."/>
            <person name="Henrissat B."/>
            <person name="Matheny P.B."/>
            <person name="Labbe J."/>
            <person name="Martin F.M."/>
        </authorList>
    </citation>
    <scope>NUCLEOTIDE SEQUENCE</scope>
    <source>
        <strain evidence="1">EC-137</strain>
    </source>
</reference>
<dbReference type="Proteomes" id="UP000814128">
    <property type="component" value="Unassembled WGS sequence"/>
</dbReference>
<evidence type="ECO:0000313" key="2">
    <source>
        <dbReference type="Proteomes" id="UP000814128"/>
    </source>
</evidence>
<organism evidence="1 2">
    <name type="scientific">Vararia minispora EC-137</name>
    <dbReference type="NCBI Taxonomy" id="1314806"/>
    <lineage>
        <taxon>Eukaryota</taxon>
        <taxon>Fungi</taxon>
        <taxon>Dikarya</taxon>
        <taxon>Basidiomycota</taxon>
        <taxon>Agaricomycotina</taxon>
        <taxon>Agaricomycetes</taxon>
        <taxon>Russulales</taxon>
        <taxon>Lachnocladiaceae</taxon>
        <taxon>Vararia</taxon>
    </lineage>
</organism>
<dbReference type="EMBL" id="MU273680">
    <property type="protein sequence ID" value="KAI0029374.1"/>
    <property type="molecule type" value="Genomic_DNA"/>
</dbReference>
<evidence type="ECO:0000313" key="1">
    <source>
        <dbReference type="EMBL" id="KAI0029374.1"/>
    </source>
</evidence>
<comment type="caution">
    <text evidence="1">The sequence shown here is derived from an EMBL/GenBank/DDBJ whole genome shotgun (WGS) entry which is preliminary data.</text>
</comment>
<protein>
    <submittedName>
        <fullName evidence="1">Uncharacterized protein</fullName>
    </submittedName>
</protein>
<accession>A0ACB8QC14</accession>
<proteinExistence type="predicted"/>
<sequence length="203" mass="21755">MDLTADLPCIISAAYRLPGNLAHPSALFARFQSGDWPAASTLPPRSHAFHLHSQQHPSMPGSFGHSGWFAAFFHIPPTESPTLRPNVRLALELTYNALLHTGIPPSSLHGKNVTVAFSIGTEDGWDIRRTGMDNDGVLLLLHNGAKLAIVGTLVTHFSPASFLWAQVSGVASSSSRCASFSPDADGYSPSVRLSPELTPARQH</sequence>
<keyword evidence="2" id="KW-1185">Reference proteome</keyword>